<proteinExistence type="predicted"/>
<accession>A0A5N7N2E9</accession>
<dbReference type="AlphaFoldDB" id="A0A5N7N2E9"/>
<gene>
    <name evidence="2" type="ORF">FS320_34125</name>
</gene>
<comment type="caution">
    <text evidence="2">The sequence shown here is derived from an EMBL/GenBank/DDBJ whole genome shotgun (WGS) entry which is preliminary data.</text>
</comment>
<protein>
    <recommendedName>
        <fullName evidence="1">J domain-containing protein</fullName>
    </recommendedName>
</protein>
<dbReference type="InterPro" id="IPR036869">
    <property type="entry name" value="J_dom_sf"/>
</dbReference>
<feature type="domain" description="J" evidence="1">
    <location>
        <begin position="49"/>
        <end position="109"/>
    </location>
</feature>
<evidence type="ECO:0000313" key="2">
    <source>
        <dbReference type="EMBL" id="MPR29966.1"/>
    </source>
</evidence>
<name>A0A5N7N2E9_9HYPH</name>
<evidence type="ECO:0000259" key="1">
    <source>
        <dbReference type="PROSITE" id="PS50076"/>
    </source>
</evidence>
<dbReference type="InterPro" id="IPR001623">
    <property type="entry name" value="DnaJ_domain"/>
</dbReference>
<keyword evidence="3" id="KW-1185">Reference proteome</keyword>
<evidence type="ECO:0000313" key="3">
    <source>
        <dbReference type="Proteomes" id="UP000403266"/>
    </source>
</evidence>
<reference evidence="2 3" key="1">
    <citation type="journal article" date="2019" name="Syst. Appl. Microbiol.">
        <title>Microvirga tunisiensis sp. nov., a root nodule symbiotic bacterium isolated from Lupinus micranthus and L. luteus grown in Northern Tunisia.</title>
        <authorList>
            <person name="Msaddak A."/>
            <person name="Rejili M."/>
            <person name="Duran D."/>
            <person name="Mars M."/>
            <person name="Palacios J.M."/>
            <person name="Ruiz-Argueso T."/>
            <person name="Rey L."/>
            <person name="Imperial J."/>
        </authorList>
    </citation>
    <scope>NUCLEOTIDE SEQUENCE [LARGE SCALE GENOMIC DNA]</scope>
    <source>
        <strain evidence="2 3">Lmie10</strain>
    </source>
</reference>
<dbReference type="EMBL" id="VOSK01000291">
    <property type="protein sequence ID" value="MPR29966.1"/>
    <property type="molecule type" value="Genomic_DNA"/>
</dbReference>
<sequence>MVHILIAALNQMRDERDAAISTIATLVKERTRIRAHMTTKSRSPEKPNSLYRNVGLDENCPDFLLKAARMAYRKHFHPDVHPERDRAEAENRFKEVEAVFEKITRLRGR</sequence>
<dbReference type="OrthoDB" id="8020513at2"/>
<dbReference type="RefSeq" id="WP_152716833.1">
    <property type="nucleotide sequence ID" value="NZ_VOSJ01000319.1"/>
</dbReference>
<dbReference type="SUPFAM" id="SSF46565">
    <property type="entry name" value="Chaperone J-domain"/>
    <property type="match status" value="1"/>
</dbReference>
<organism evidence="2 3">
    <name type="scientific">Microvirga tunisiensis</name>
    <dbReference type="NCBI Taxonomy" id="2108360"/>
    <lineage>
        <taxon>Bacteria</taxon>
        <taxon>Pseudomonadati</taxon>
        <taxon>Pseudomonadota</taxon>
        <taxon>Alphaproteobacteria</taxon>
        <taxon>Hyphomicrobiales</taxon>
        <taxon>Methylobacteriaceae</taxon>
        <taxon>Microvirga</taxon>
    </lineage>
</organism>
<dbReference type="PROSITE" id="PS50076">
    <property type="entry name" value="DNAJ_2"/>
    <property type="match status" value="1"/>
</dbReference>
<dbReference type="Proteomes" id="UP000403266">
    <property type="component" value="Unassembled WGS sequence"/>
</dbReference>